<evidence type="ECO:0000313" key="3">
    <source>
        <dbReference type="Proteomes" id="UP000589085"/>
    </source>
</evidence>
<protein>
    <submittedName>
        <fullName evidence="2">Uncharacterized protein</fullName>
    </submittedName>
</protein>
<name>A0A7W4IGN8_9PROT</name>
<dbReference type="AlphaFoldDB" id="A0A7W4IGN8"/>
<dbReference type="EMBL" id="JABEQJ010000042">
    <property type="protein sequence ID" value="MBB2162560.1"/>
    <property type="molecule type" value="Genomic_DNA"/>
</dbReference>
<dbReference type="Proteomes" id="UP000589085">
    <property type="component" value="Unassembled WGS sequence"/>
</dbReference>
<feature type="region of interest" description="Disordered" evidence="1">
    <location>
        <begin position="49"/>
        <end position="68"/>
    </location>
</feature>
<comment type="caution">
    <text evidence="2">The sequence shown here is derived from an EMBL/GenBank/DDBJ whole genome shotgun (WGS) entry which is preliminary data.</text>
</comment>
<accession>A0A7W4IGN8</accession>
<reference evidence="2 3" key="1">
    <citation type="submission" date="2020-04" db="EMBL/GenBank/DDBJ databases">
        <title>Description of novel Gluconacetobacter.</title>
        <authorList>
            <person name="Sombolestani A."/>
        </authorList>
    </citation>
    <scope>NUCLEOTIDE SEQUENCE [LARGE SCALE GENOMIC DNA]</scope>
    <source>
        <strain evidence="2 3">LMG 19747</strain>
    </source>
</reference>
<evidence type="ECO:0000313" key="2">
    <source>
        <dbReference type="EMBL" id="MBB2162560.1"/>
    </source>
</evidence>
<organism evidence="2 3">
    <name type="scientific">Gluconacetobacter sacchari</name>
    <dbReference type="NCBI Taxonomy" id="92759"/>
    <lineage>
        <taxon>Bacteria</taxon>
        <taxon>Pseudomonadati</taxon>
        <taxon>Pseudomonadota</taxon>
        <taxon>Alphaproteobacteria</taxon>
        <taxon>Acetobacterales</taxon>
        <taxon>Acetobacteraceae</taxon>
        <taxon>Gluconacetobacter</taxon>
    </lineage>
</organism>
<gene>
    <name evidence="2" type="ORF">HLH48_20800</name>
</gene>
<dbReference type="RefSeq" id="WP_182999381.1">
    <property type="nucleotide sequence ID" value="NZ_JABEQJ010000042.1"/>
</dbReference>
<sequence>MPRECGVTSSQREEKARHIAAALAYLRHEAGEVGLADTVSALETAEKTVIREGQSETSGETQEARAPS</sequence>
<evidence type="ECO:0000256" key="1">
    <source>
        <dbReference type="SAM" id="MobiDB-lite"/>
    </source>
</evidence>
<proteinExistence type="predicted"/>